<sequence>MHEVAAAGGTAVLVRRAADGDQLAWRELVDRNESVVWGVSRAFTANSADAEDVCQATWLLLAENLDRLREPESLTSWLVTTARRESIRLTKARRRETPAGLGSPLLDRPGHGDDPERKVLRSMANSRLWQAFSRLSQSCQQLLRVLSVAPEASYAQVSQALGMPRGSIGPKRGRCLAELRKQLLATEVPEEAAG</sequence>
<evidence type="ECO:0000313" key="9">
    <source>
        <dbReference type="Proteomes" id="UP001597018"/>
    </source>
</evidence>
<keyword evidence="3" id="KW-0731">Sigma factor</keyword>
<dbReference type="Proteomes" id="UP001597018">
    <property type="component" value="Unassembled WGS sequence"/>
</dbReference>
<reference evidence="9" key="1">
    <citation type="journal article" date="2019" name="Int. J. Syst. Evol. Microbiol.">
        <title>The Global Catalogue of Microorganisms (GCM) 10K type strain sequencing project: providing services to taxonomists for standard genome sequencing and annotation.</title>
        <authorList>
            <consortium name="The Broad Institute Genomics Platform"/>
            <consortium name="The Broad Institute Genome Sequencing Center for Infectious Disease"/>
            <person name="Wu L."/>
            <person name="Ma J."/>
        </authorList>
    </citation>
    <scope>NUCLEOTIDE SEQUENCE [LARGE SCALE GENOMIC DNA]</scope>
    <source>
        <strain evidence="9">CCUG 56401</strain>
    </source>
</reference>
<dbReference type="PANTHER" id="PTHR43133:SF8">
    <property type="entry name" value="RNA POLYMERASE SIGMA FACTOR HI_1459-RELATED"/>
    <property type="match status" value="1"/>
</dbReference>
<evidence type="ECO:0000256" key="4">
    <source>
        <dbReference type="ARBA" id="ARBA00023125"/>
    </source>
</evidence>
<comment type="similarity">
    <text evidence="1">Belongs to the sigma-70 factor family. ECF subfamily.</text>
</comment>
<dbReference type="SUPFAM" id="SSF88659">
    <property type="entry name" value="Sigma3 and sigma4 domains of RNA polymerase sigma factors"/>
    <property type="match status" value="1"/>
</dbReference>
<protein>
    <submittedName>
        <fullName evidence="8">RNA polymerase sigma factor</fullName>
    </submittedName>
</protein>
<comment type="caution">
    <text evidence="8">The sequence shown here is derived from an EMBL/GenBank/DDBJ whole genome shotgun (WGS) entry which is preliminary data.</text>
</comment>
<proteinExistence type="inferred from homology"/>
<evidence type="ECO:0000256" key="6">
    <source>
        <dbReference type="SAM" id="MobiDB-lite"/>
    </source>
</evidence>
<dbReference type="RefSeq" id="WP_263249998.1">
    <property type="nucleotide sequence ID" value="NZ_BAABLT010000034.1"/>
</dbReference>
<keyword evidence="9" id="KW-1185">Reference proteome</keyword>
<evidence type="ECO:0000256" key="2">
    <source>
        <dbReference type="ARBA" id="ARBA00023015"/>
    </source>
</evidence>
<dbReference type="SUPFAM" id="SSF88946">
    <property type="entry name" value="Sigma2 domain of RNA polymerase sigma factors"/>
    <property type="match status" value="1"/>
</dbReference>
<dbReference type="Gene3D" id="1.10.10.10">
    <property type="entry name" value="Winged helix-like DNA-binding domain superfamily/Winged helix DNA-binding domain"/>
    <property type="match status" value="1"/>
</dbReference>
<dbReference type="InterPro" id="IPR007627">
    <property type="entry name" value="RNA_pol_sigma70_r2"/>
</dbReference>
<evidence type="ECO:0000256" key="3">
    <source>
        <dbReference type="ARBA" id="ARBA00023082"/>
    </source>
</evidence>
<dbReference type="InterPro" id="IPR039425">
    <property type="entry name" value="RNA_pol_sigma-70-like"/>
</dbReference>
<evidence type="ECO:0000256" key="1">
    <source>
        <dbReference type="ARBA" id="ARBA00010641"/>
    </source>
</evidence>
<dbReference type="InterPro" id="IPR014284">
    <property type="entry name" value="RNA_pol_sigma-70_dom"/>
</dbReference>
<evidence type="ECO:0000313" key="8">
    <source>
        <dbReference type="EMBL" id="MFD0918377.1"/>
    </source>
</evidence>
<dbReference type="PANTHER" id="PTHR43133">
    <property type="entry name" value="RNA POLYMERASE ECF-TYPE SIGMA FACTO"/>
    <property type="match status" value="1"/>
</dbReference>
<accession>A0ABW3FIR1</accession>
<evidence type="ECO:0000259" key="7">
    <source>
        <dbReference type="Pfam" id="PF04542"/>
    </source>
</evidence>
<feature type="region of interest" description="Disordered" evidence="6">
    <location>
        <begin position="94"/>
        <end position="113"/>
    </location>
</feature>
<evidence type="ECO:0000256" key="5">
    <source>
        <dbReference type="ARBA" id="ARBA00023163"/>
    </source>
</evidence>
<dbReference type="InterPro" id="IPR013325">
    <property type="entry name" value="RNA_pol_sigma_r2"/>
</dbReference>
<organism evidence="8 9">
    <name type="scientific">Saccharopolyspora rosea</name>
    <dbReference type="NCBI Taxonomy" id="524884"/>
    <lineage>
        <taxon>Bacteria</taxon>
        <taxon>Bacillati</taxon>
        <taxon>Actinomycetota</taxon>
        <taxon>Actinomycetes</taxon>
        <taxon>Pseudonocardiales</taxon>
        <taxon>Pseudonocardiaceae</taxon>
        <taxon>Saccharopolyspora</taxon>
    </lineage>
</organism>
<name>A0ABW3FIR1_9PSEU</name>
<keyword evidence="5" id="KW-0804">Transcription</keyword>
<dbReference type="InterPro" id="IPR013324">
    <property type="entry name" value="RNA_pol_sigma_r3/r4-like"/>
</dbReference>
<keyword evidence="4" id="KW-0238">DNA-binding</keyword>
<feature type="domain" description="RNA polymerase sigma-70 region 2" evidence="7">
    <location>
        <begin position="28"/>
        <end position="95"/>
    </location>
</feature>
<gene>
    <name evidence="8" type="ORF">ACFQ16_01350</name>
</gene>
<keyword evidence="2" id="KW-0805">Transcription regulation</keyword>
<dbReference type="InterPro" id="IPR036388">
    <property type="entry name" value="WH-like_DNA-bd_sf"/>
</dbReference>
<dbReference type="Pfam" id="PF04542">
    <property type="entry name" value="Sigma70_r2"/>
    <property type="match status" value="1"/>
</dbReference>
<dbReference type="Gene3D" id="1.10.1740.10">
    <property type="match status" value="1"/>
</dbReference>
<dbReference type="EMBL" id="JBHTIW010000001">
    <property type="protein sequence ID" value="MFD0918377.1"/>
    <property type="molecule type" value="Genomic_DNA"/>
</dbReference>
<dbReference type="NCBIfam" id="TIGR02937">
    <property type="entry name" value="sigma70-ECF"/>
    <property type="match status" value="1"/>
</dbReference>